<evidence type="ECO:0000313" key="3">
    <source>
        <dbReference type="Proteomes" id="UP000314294"/>
    </source>
</evidence>
<name>A0A4Z2FJ50_9TELE</name>
<proteinExistence type="predicted"/>
<keyword evidence="3" id="KW-1185">Reference proteome</keyword>
<reference evidence="2 3" key="1">
    <citation type="submission" date="2019-03" db="EMBL/GenBank/DDBJ databases">
        <title>First draft genome of Liparis tanakae, snailfish: a comprehensive survey of snailfish specific genes.</title>
        <authorList>
            <person name="Kim W."/>
            <person name="Song I."/>
            <person name="Jeong J.-H."/>
            <person name="Kim D."/>
            <person name="Kim S."/>
            <person name="Ryu S."/>
            <person name="Song J.Y."/>
            <person name="Lee S.K."/>
        </authorList>
    </citation>
    <scope>NUCLEOTIDE SEQUENCE [LARGE SCALE GENOMIC DNA]</scope>
    <source>
        <tissue evidence="2">Muscle</tissue>
    </source>
</reference>
<organism evidence="2 3">
    <name type="scientific">Liparis tanakae</name>
    <name type="common">Tanaka's snailfish</name>
    <dbReference type="NCBI Taxonomy" id="230148"/>
    <lineage>
        <taxon>Eukaryota</taxon>
        <taxon>Metazoa</taxon>
        <taxon>Chordata</taxon>
        <taxon>Craniata</taxon>
        <taxon>Vertebrata</taxon>
        <taxon>Euteleostomi</taxon>
        <taxon>Actinopterygii</taxon>
        <taxon>Neopterygii</taxon>
        <taxon>Teleostei</taxon>
        <taxon>Neoteleostei</taxon>
        <taxon>Acanthomorphata</taxon>
        <taxon>Eupercaria</taxon>
        <taxon>Perciformes</taxon>
        <taxon>Cottioidei</taxon>
        <taxon>Cottales</taxon>
        <taxon>Liparidae</taxon>
        <taxon>Liparis</taxon>
    </lineage>
</organism>
<sequence length="92" mass="10443">MYRRSLNAARPGPTARTARRSGSIGPSELPLNTRSSSASWNKYVTDQSFICPPQTSHYSVQLMRSVRRLQRCHCDTGPVPLWWWSGPESEVH</sequence>
<dbReference type="AlphaFoldDB" id="A0A4Z2FJ50"/>
<dbReference type="Proteomes" id="UP000314294">
    <property type="component" value="Unassembled WGS sequence"/>
</dbReference>
<protein>
    <submittedName>
        <fullName evidence="2">Uncharacterized protein</fullName>
    </submittedName>
</protein>
<evidence type="ECO:0000256" key="1">
    <source>
        <dbReference type="SAM" id="MobiDB-lite"/>
    </source>
</evidence>
<evidence type="ECO:0000313" key="2">
    <source>
        <dbReference type="EMBL" id="TNN40995.1"/>
    </source>
</evidence>
<dbReference type="EMBL" id="SRLO01001142">
    <property type="protein sequence ID" value="TNN40995.1"/>
    <property type="molecule type" value="Genomic_DNA"/>
</dbReference>
<comment type="caution">
    <text evidence="2">The sequence shown here is derived from an EMBL/GenBank/DDBJ whole genome shotgun (WGS) entry which is preliminary data.</text>
</comment>
<accession>A0A4Z2FJ50</accession>
<feature type="region of interest" description="Disordered" evidence="1">
    <location>
        <begin position="1"/>
        <end position="35"/>
    </location>
</feature>
<gene>
    <name evidence="2" type="ORF">EYF80_048831</name>
</gene>